<dbReference type="AlphaFoldDB" id="A0A1U8BB87"/>
<dbReference type="FunCoup" id="A0A1U8BB87">
    <property type="interactions" value="829"/>
</dbReference>
<dbReference type="GeneID" id="104608985"/>
<dbReference type="eggNOG" id="ENOG502RXIJ">
    <property type="taxonomic scope" value="Eukaryota"/>
</dbReference>
<keyword evidence="1" id="KW-1185">Reference proteome</keyword>
<dbReference type="PANTHER" id="PTHR36806">
    <property type="entry name" value="ADENINE PHOSPHORIBOSYLTRANSFERASE"/>
    <property type="match status" value="1"/>
</dbReference>
<evidence type="ECO:0000313" key="1">
    <source>
        <dbReference type="Proteomes" id="UP000189703"/>
    </source>
</evidence>
<evidence type="ECO:0000313" key="2">
    <source>
        <dbReference type="RefSeq" id="XP_010273429.1"/>
    </source>
</evidence>
<organism evidence="1 2">
    <name type="scientific">Nelumbo nucifera</name>
    <name type="common">Sacred lotus</name>
    <dbReference type="NCBI Taxonomy" id="4432"/>
    <lineage>
        <taxon>Eukaryota</taxon>
        <taxon>Viridiplantae</taxon>
        <taxon>Streptophyta</taxon>
        <taxon>Embryophyta</taxon>
        <taxon>Tracheophyta</taxon>
        <taxon>Spermatophyta</taxon>
        <taxon>Magnoliopsida</taxon>
        <taxon>Proteales</taxon>
        <taxon>Nelumbonaceae</taxon>
        <taxon>Nelumbo</taxon>
    </lineage>
</organism>
<proteinExistence type="predicted"/>
<dbReference type="OMA" id="NYAWREL"/>
<dbReference type="Proteomes" id="UP000189703">
    <property type="component" value="Unplaced"/>
</dbReference>
<reference evidence="2" key="1">
    <citation type="submission" date="2025-08" db="UniProtKB">
        <authorList>
            <consortium name="RefSeq"/>
        </authorList>
    </citation>
    <scope>IDENTIFICATION</scope>
</reference>
<dbReference type="OrthoDB" id="641593at2759"/>
<name>A0A1U8BB87_NELNU</name>
<dbReference type="KEGG" id="nnu:104608985"/>
<protein>
    <submittedName>
        <fullName evidence="2">Uncharacterized protein LOC104608985</fullName>
    </submittedName>
</protein>
<sequence length="252" mass="28435">MRHFSSPSTHLLFSSLLSDYLHPNILLTVRSVRTMMKSTTRIPYSGSFLLLLLFQTVSPPAPLPAEAFSVWQWRTLISLSHSLMNRVANLRASRGDYEGSMRARRIAEKLEGGMGVGLGLGLWSVGWDYLKNYAWREMAWSEMAGAVSDMNELLKGLNELTRMGSDKDRAAWVAANYQSLFRVSKSLSRRLLQVFRQSGPFREMVLTVQKEMEEGRLLKDCLELGAQDLKGLIQVVRDMALQLSSDSGRSDL</sequence>
<accession>A0A1U8BB87</accession>
<dbReference type="RefSeq" id="XP_010273429.1">
    <property type="nucleotide sequence ID" value="XM_010275127.2"/>
</dbReference>
<gene>
    <name evidence="2" type="primary">LOC104608985</name>
</gene>